<dbReference type="EMBL" id="CP021983">
    <property type="protein sequence ID" value="ASC70410.1"/>
    <property type="molecule type" value="Genomic_DNA"/>
</dbReference>
<dbReference type="KEGG" id="hhg:XM38_013490"/>
<dbReference type="PANTHER" id="PTHR10161:SF14">
    <property type="entry name" value="TARTRATE-RESISTANT ACID PHOSPHATASE TYPE 5"/>
    <property type="match status" value="1"/>
</dbReference>
<sequence>MRHPWRFLLGLILGVVISVVGACERTVVTSPPSAPETAVLSEATDTSASKPAALPPETAAIVASAGPQGLYDPPRGDVRLVVISDLNGIYGATDYDPEVDKAMALLPFWQPDMVVCSGDMVAGQDISLPEDRLQAMWAAFDQHIAAPLRRANLPYGFTIGNHDASSARGVGNTFLFQKERDIAAAYWDDPAHDPGVKFIDRFEFPFYYTFIFNDIFFLAWDGSSHHIPEAKLAWVEQALASEAAQQAKLRILLGHLPLYAVAVGRNEPAEVMDNADALRAMLEKYDVHTYISGHHHAYYPAHKHGMQLLHMGILGSGPRPLIDGDLPPWKALTVLDIRFDSPQVTTYTTYNMQTLELIEMEQLPRFLTGHNGMVLRRDVEMDDLSASERNTCEKQLEAALCRA</sequence>
<evidence type="ECO:0000256" key="3">
    <source>
        <dbReference type="SAM" id="MobiDB-lite"/>
    </source>
</evidence>
<protein>
    <submittedName>
        <fullName evidence="5">Metallophosphoesterase</fullName>
        <ecNumber evidence="5">3.1.-.-</ecNumber>
    </submittedName>
</protein>
<gene>
    <name evidence="5" type="ORF">XM38_013490</name>
</gene>
<dbReference type="GO" id="GO:0016787">
    <property type="term" value="F:hydrolase activity"/>
    <property type="evidence" value="ECO:0007669"/>
    <property type="project" value="UniProtKB-KW"/>
</dbReference>
<dbReference type="STRING" id="1641165.XM38_08205"/>
<accession>A0A1Z3HJD8</accession>
<dbReference type="Pfam" id="PF00149">
    <property type="entry name" value="Metallophos"/>
    <property type="match status" value="1"/>
</dbReference>
<dbReference type="InterPro" id="IPR029052">
    <property type="entry name" value="Metallo-depent_PP-like"/>
</dbReference>
<name>A0A1Z3HJD8_9CYAN</name>
<feature type="domain" description="Calcineurin-like phosphoesterase" evidence="4">
    <location>
        <begin position="79"/>
        <end position="298"/>
    </location>
</feature>
<proteinExistence type="predicted"/>
<evidence type="ECO:0000313" key="5">
    <source>
        <dbReference type="EMBL" id="ASC70410.1"/>
    </source>
</evidence>
<dbReference type="PROSITE" id="PS51257">
    <property type="entry name" value="PROKAR_LIPOPROTEIN"/>
    <property type="match status" value="1"/>
</dbReference>
<dbReference type="InterPro" id="IPR004843">
    <property type="entry name" value="Calcineurin-like_PHP"/>
</dbReference>
<reference evidence="5 6" key="1">
    <citation type="journal article" date="2016" name="Biochim. Biophys. Acta">
        <title>Characterization of red-shifted phycobilisomes isolated from the chlorophyll f-containing cyanobacterium Halomicronema hongdechloris.</title>
        <authorList>
            <person name="Li Y."/>
            <person name="Lin Y."/>
            <person name="Garvey C.J."/>
            <person name="Birch D."/>
            <person name="Corkery R.W."/>
            <person name="Loughlin P.C."/>
            <person name="Scheer H."/>
            <person name="Willows R.D."/>
            <person name="Chen M."/>
        </authorList>
    </citation>
    <scope>NUCLEOTIDE SEQUENCE [LARGE SCALE GENOMIC DNA]</scope>
    <source>
        <strain evidence="5 6">C2206</strain>
    </source>
</reference>
<evidence type="ECO:0000259" key="4">
    <source>
        <dbReference type="Pfam" id="PF00149"/>
    </source>
</evidence>
<dbReference type="Gene3D" id="3.60.21.10">
    <property type="match status" value="1"/>
</dbReference>
<dbReference type="SUPFAM" id="SSF56300">
    <property type="entry name" value="Metallo-dependent phosphatases"/>
    <property type="match status" value="1"/>
</dbReference>
<dbReference type="PANTHER" id="PTHR10161">
    <property type="entry name" value="TARTRATE-RESISTANT ACID PHOSPHATASE TYPE 5"/>
    <property type="match status" value="1"/>
</dbReference>
<evidence type="ECO:0000313" key="6">
    <source>
        <dbReference type="Proteomes" id="UP000191901"/>
    </source>
</evidence>
<evidence type="ECO:0000256" key="2">
    <source>
        <dbReference type="ARBA" id="ARBA00022801"/>
    </source>
</evidence>
<keyword evidence="2 5" id="KW-0378">Hydrolase</keyword>
<dbReference type="RefSeq" id="WP_080807551.1">
    <property type="nucleotide sequence ID" value="NZ_CP021983.2"/>
</dbReference>
<dbReference type="EC" id="3.1.-.-" evidence="5"/>
<dbReference type="AlphaFoldDB" id="A0A1Z3HJD8"/>
<dbReference type="InterPro" id="IPR051558">
    <property type="entry name" value="Metallophosphoesterase_PAP"/>
</dbReference>
<feature type="region of interest" description="Disordered" evidence="3">
    <location>
        <begin position="29"/>
        <end position="52"/>
    </location>
</feature>
<dbReference type="Proteomes" id="UP000191901">
    <property type="component" value="Chromosome"/>
</dbReference>
<dbReference type="OrthoDB" id="651281at2"/>
<keyword evidence="6" id="KW-1185">Reference proteome</keyword>
<organism evidence="5 6">
    <name type="scientific">Halomicronema hongdechloris C2206</name>
    <dbReference type="NCBI Taxonomy" id="1641165"/>
    <lineage>
        <taxon>Bacteria</taxon>
        <taxon>Bacillati</taxon>
        <taxon>Cyanobacteriota</taxon>
        <taxon>Cyanophyceae</taxon>
        <taxon>Nodosilineales</taxon>
        <taxon>Nodosilineaceae</taxon>
        <taxon>Halomicronema</taxon>
    </lineage>
</organism>
<evidence type="ECO:0000256" key="1">
    <source>
        <dbReference type="ARBA" id="ARBA00022729"/>
    </source>
</evidence>
<keyword evidence="1" id="KW-0732">Signal</keyword>